<gene>
    <name evidence="7" type="ORF">Nstercoris_00491</name>
</gene>
<dbReference type="GO" id="GO:0006098">
    <property type="term" value="P:pentose-phosphate shunt"/>
    <property type="evidence" value="ECO:0007669"/>
    <property type="project" value="UniProtKB-UniPathway"/>
</dbReference>
<dbReference type="PROSITE" id="PS00895">
    <property type="entry name" value="3_HYDROXYISOBUT_DH"/>
    <property type="match status" value="1"/>
</dbReference>
<feature type="domain" description="6-phosphogluconate dehydrogenase C-terminal" evidence="6">
    <location>
        <begin position="170"/>
        <end position="298"/>
    </location>
</feature>
<dbReference type="Pfam" id="PF03446">
    <property type="entry name" value="NAD_binding_2"/>
    <property type="match status" value="1"/>
</dbReference>
<evidence type="ECO:0000256" key="5">
    <source>
        <dbReference type="PIRSR" id="PIRSR000103-1"/>
    </source>
</evidence>
<dbReference type="InterPro" id="IPR006115">
    <property type="entry name" value="6PGDH_NADP-bd"/>
</dbReference>
<feature type="active site" evidence="5">
    <location>
        <position position="174"/>
    </location>
</feature>
<dbReference type="EMBL" id="AP019755">
    <property type="protein sequence ID" value="BBL34260.1"/>
    <property type="molecule type" value="Genomic_DNA"/>
</dbReference>
<dbReference type="NCBIfam" id="NF007161">
    <property type="entry name" value="PRK09599.1"/>
    <property type="match status" value="1"/>
</dbReference>
<dbReference type="InterPro" id="IPR002204">
    <property type="entry name" value="3-OH-isobutyrate_DH-rel_CS"/>
</dbReference>
<evidence type="ECO:0000256" key="4">
    <source>
        <dbReference type="ARBA" id="ARBA00023064"/>
    </source>
</evidence>
<keyword evidence="4" id="KW-0311">Gluconate utilization</keyword>
<dbReference type="SMART" id="SM01350">
    <property type="entry name" value="6PGD"/>
    <property type="match status" value="1"/>
</dbReference>
<protein>
    <submittedName>
        <fullName evidence="7">6-phosphogluconate dehydrogenase, NAD(+)-dependent, decarboxylating</fullName>
    </submittedName>
</protein>
<dbReference type="PANTHER" id="PTHR11811">
    <property type="entry name" value="6-PHOSPHOGLUCONATE DEHYDROGENASE"/>
    <property type="match status" value="1"/>
</dbReference>
<proteinExistence type="inferred from homology"/>
<dbReference type="UniPathway" id="UPA00115"/>
<dbReference type="Gene3D" id="1.10.1040.10">
    <property type="entry name" value="N-(1-d-carboxylethyl)-l-norvaline Dehydrogenase, domain 2"/>
    <property type="match status" value="1"/>
</dbReference>
<dbReference type="NCBIfam" id="TIGR00872">
    <property type="entry name" value="gnd_rel"/>
    <property type="match status" value="1"/>
</dbReference>
<evidence type="ECO:0000256" key="1">
    <source>
        <dbReference type="ARBA" id="ARBA00004959"/>
    </source>
</evidence>
<dbReference type="Proteomes" id="UP000316473">
    <property type="component" value="Chromosome"/>
</dbReference>
<dbReference type="Pfam" id="PF00393">
    <property type="entry name" value="6PGD"/>
    <property type="match status" value="1"/>
</dbReference>
<dbReference type="GO" id="GO:0019521">
    <property type="term" value="P:D-gluconate metabolic process"/>
    <property type="evidence" value="ECO:0007669"/>
    <property type="project" value="UniProtKB-KW"/>
</dbReference>
<keyword evidence="8" id="KW-1185">Reference proteome</keyword>
<evidence type="ECO:0000256" key="2">
    <source>
        <dbReference type="ARBA" id="ARBA00008419"/>
    </source>
</evidence>
<evidence type="ECO:0000259" key="6">
    <source>
        <dbReference type="SMART" id="SM01350"/>
    </source>
</evidence>
<organism evidence="7 8">
    <name type="scientific">Nitrosomonas stercoris</name>
    <dbReference type="NCBI Taxonomy" id="1444684"/>
    <lineage>
        <taxon>Bacteria</taxon>
        <taxon>Pseudomonadati</taxon>
        <taxon>Pseudomonadota</taxon>
        <taxon>Betaproteobacteria</taxon>
        <taxon>Nitrosomonadales</taxon>
        <taxon>Nitrosomonadaceae</taxon>
        <taxon>Nitrosomonas</taxon>
    </lineage>
</organism>
<dbReference type="SUPFAM" id="SSF48179">
    <property type="entry name" value="6-phosphogluconate dehydrogenase C-terminal domain-like"/>
    <property type="match status" value="1"/>
</dbReference>
<dbReference type="Gene3D" id="3.40.50.720">
    <property type="entry name" value="NAD(P)-binding Rossmann-like Domain"/>
    <property type="match status" value="1"/>
</dbReference>
<dbReference type="KEGG" id="nst:Nstercoris_00491"/>
<dbReference type="GO" id="GO:0004616">
    <property type="term" value="F:phosphogluconate dehydrogenase (decarboxylating) activity"/>
    <property type="evidence" value="ECO:0007669"/>
    <property type="project" value="InterPro"/>
</dbReference>
<dbReference type="InterPro" id="IPR006183">
    <property type="entry name" value="Pgluconate_DH"/>
</dbReference>
<dbReference type="GO" id="GO:0050661">
    <property type="term" value="F:NADP binding"/>
    <property type="evidence" value="ECO:0007669"/>
    <property type="project" value="InterPro"/>
</dbReference>
<evidence type="ECO:0000313" key="8">
    <source>
        <dbReference type="Proteomes" id="UP000316473"/>
    </source>
</evidence>
<dbReference type="AlphaFoldDB" id="A0A4Y1YJG3"/>
<name>A0A4Y1YJG3_9PROT</name>
<evidence type="ECO:0000256" key="3">
    <source>
        <dbReference type="ARBA" id="ARBA00023002"/>
    </source>
</evidence>
<dbReference type="InterPro" id="IPR004849">
    <property type="entry name" value="6DGDH_YqeC"/>
</dbReference>
<dbReference type="GO" id="GO:0016054">
    <property type="term" value="P:organic acid catabolic process"/>
    <property type="evidence" value="ECO:0007669"/>
    <property type="project" value="UniProtKB-ARBA"/>
</dbReference>
<dbReference type="InterPro" id="IPR015815">
    <property type="entry name" value="HIBADH-related"/>
</dbReference>
<dbReference type="PIRSF" id="PIRSF000103">
    <property type="entry name" value="HIBADH"/>
    <property type="match status" value="1"/>
</dbReference>
<evidence type="ECO:0000313" key="7">
    <source>
        <dbReference type="EMBL" id="BBL34260.1"/>
    </source>
</evidence>
<dbReference type="InterPro" id="IPR036291">
    <property type="entry name" value="NAD(P)-bd_dom_sf"/>
</dbReference>
<comment type="pathway">
    <text evidence="1">Carbohydrate degradation; pentose phosphate pathway.</text>
</comment>
<dbReference type="InterPro" id="IPR008927">
    <property type="entry name" value="6-PGluconate_DH-like_C_sf"/>
</dbReference>
<accession>A0A4Y1YJG3</accession>
<dbReference type="PRINTS" id="PR00076">
    <property type="entry name" value="6PGDHDRGNASE"/>
</dbReference>
<dbReference type="SUPFAM" id="SSF51735">
    <property type="entry name" value="NAD(P)-binding Rossmann-fold domains"/>
    <property type="match status" value="1"/>
</dbReference>
<dbReference type="InterPro" id="IPR006114">
    <property type="entry name" value="6PGDH_C"/>
</dbReference>
<dbReference type="InterPro" id="IPR013328">
    <property type="entry name" value="6PGD_dom2"/>
</dbReference>
<comment type="similarity">
    <text evidence="2">Belongs to the 6-phosphogluconate dehydrogenase family.</text>
</comment>
<sequence length="302" mass="32453">MEFGIVGLGRMGGNMARRLAQKEIKIAITNRSFNVTEALAGETGHTACKTYADLVAALEKPRIIWLMLPAGEVTETAFSTLLPLLSPGDLVVDGANAHWQDDIPRAARCAEQGIEFADAGVSGGVWGLKNGYCIMFGGSDAAAARLKPYMEALAPTPTDGWLHAGPVGSGHYVKMVHNGIEYGMMQAIAEGFALMKDKSEFKLDLAAISELWRHGSVVRSWLLDLSADFLAEDQNLEEIAPFVADSGEGRWTALAALEQGVPTPVMSLALMMRFASQGKNDYAAKMLAKMRHGFGGHAIKKD</sequence>
<reference evidence="7 8" key="1">
    <citation type="submission" date="2019-06" db="EMBL/GenBank/DDBJ databases">
        <title>Nitrosomonas stercoris KYUHI-S whole genome shotgun sequence.</title>
        <authorList>
            <person name="Nakagawa T."/>
            <person name="Tsuchiya Y."/>
            <person name="Takahashi R."/>
        </authorList>
    </citation>
    <scope>NUCLEOTIDE SEQUENCE [LARGE SCALE GENOMIC DNA]</scope>
    <source>
        <strain evidence="7 8">KYUHI-S</strain>
    </source>
</reference>
<keyword evidence="3" id="KW-0560">Oxidoreductase</keyword>